<dbReference type="InterPro" id="IPR054352">
    <property type="entry name" value="ACT_Aspartokinase"/>
</dbReference>
<comment type="similarity">
    <text evidence="3">Belongs to the aspartokinase family.</text>
</comment>
<comment type="pathway">
    <text evidence="2">Amino-acid biosynthesis; L-threonine biosynthesis; L-threonine from L-aspartate: step 1/5.</text>
</comment>
<feature type="domain" description="ACT" evidence="11">
    <location>
        <begin position="191"/>
        <end position="274"/>
    </location>
</feature>
<dbReference type="GO" id="GO:0005829">
    <property type="term" value="C:cytosol"/>
    <property type="evidence" value="ECO:0007669"/>
    <property type="project" value="TreeGrafter"/>
</dbReference>
<proteinExistence type="inferred from homology"/>
<keyword evidence="9" id="KW-0457">Lysine biosynthesis</keyword>
<dbReference type="GO" id="GO:0009089">
    <property type="term" value="P:lysine biosynthetic process via diaminopimelate"/>
    <property type="evidence" value="ECO:0007669"/>
    <property type="project" value="TreeGrafter"/>
</dbReference>
<dbReference type="GO" id="GO:0004072">
    <property type="term" value="F:aspartate kinase activity"/>
    <property type="evidence" value="ECO:0007669"/>
    <property type="project" value="UniProtKB-EC"/>
</dbReference>
<evidence type="ECO:0000256" key="1">
    <source>
        <dbReference type="ARBA" id="ARBA00004986"/>
    </source>
</evidence>
<evidence type="ECO:0000256" key="6">
    <source>
        <dbReference type="ARBA" id="ARBA00022741"/>
    </source>
</evidence>
<evidence type="ECO:0000256" key="3">
    <source>
        <dbReference type="ARBA" id="ARBA00010122"/>
    </source>
</evidence>
<gene>
    <name evidence="12" type="ORF">MNBD_PLANCTO02-3410</name>
</gene>
<dbReference type="Pfam" id="PF00696">
    <property type="entry name" value="AA_kinase"/>
    <property type="match status" value="1"/>
</dbReference>
<dbReference type="NCBIfam" id="NF005154">
    <property type="entry name" value="PRK06635.1-2"/>
    <property type="match status" value="1"/>
</dbReference>
<dbReference type="NCBIfam" id="NF005155">
    <property type="entry name" value="PRK06635.1-4"/>
    <property type="match status" value="1"/>
</dbReference>
<organism evidence="12">
    <name type="scientific">hydrothermal vent metagenome</name>
    <dbReference type="NCBI Taxonomy" id="652676"/>
    <lineage>
        <taxon>unclassified sequences</taxon>
        <taxon>metagenomes</taxon>
        <taxon>ecological metagenomes</taxon>
    </lineage>
</organism>
<comment type="catalytic activity">
    <reaction evidence="10">
        <text>L-aspartate + ATP = 4-phospho-L-aspartate + ADP</text>
        <dbReference type="Rhea" id="RHEA:23776"/>
        <dbReference type="ChEBI" id="CHEBI:29991"/>
        <dbReference type="ChEBI" id="CHEBI:30616"/>
        <dbReference type="ChEBI" id="CHEBI:57535"/>
        <dbReference type="ChEBI" id="CHEBI:456216"/>
        <dbReference type="EC" id="2.7.2.4"/>
    </reaction>
</comment>
<dbReference type="SUPFAM" id="SSF55021">
    <property type="entry name" value="ACT-like"/>
    <property type="match status" value="4"/>
</dbReference>
<dbReference type="SUPFAM" id="SSF53633">
    <property type="entry name" value="Carbamate kinase-like"/>
    <property type="match status" value="1"/>
</dbReference>
<dbReference type="InterPro" id="IPR045865">
    <property type="entry name" value="ACT-like_dom_sf"/>
</dbReference>
<evidence type="ECO:0000256" key="5">
    <source>
        <dbReference type="ARBA" id="ARBA00022679"/>
    </source>
</evidence>
<dbReference type="PROSITE" id="PS51671">
    <property type="entry name" value="ACT"/>
    <property type="match status" value="2"/>
</dbReference>
<name>A0A3B1DWW4_9ZZZZ</name>
<dbReference type="NCBIfam" id="TIGR00657">
    <property type="entry name" value="asp_kinases"/>
    <property type="match status" value="1"/>
</dbReference>
<evidence type="ECO:0000256" key="10">
    <source>
        <dbReference type="ARBA" id="ARBA00047872"/>
    </source>
</evidence>
<keyword evidence="6" id="KW-0547">Nucleotide-binding</keyword>
<dbReference type="CDD" id="cd04936">
    <property type="entry name" value="ACT_AKii-LysC-BS-like_2"/>
    <property type="match status" value="1"/>
</dbReference>
<dbReference type="CDD" id="cd04913">
    <property type="entry name" value="ACT_AKii-LysC-BS-like_1"/>
    <property type="match status" value="2"/>
</dbReference>
<reference evidence="12" key="1">
    <citation type="submission" date="2018-06" db="EMBL/GenBank/DDBJ databases">
        <authorList>
            <person name="Zhirakovskaya E."/>
        </authorList>
    </citation>
    <scope>NUCLEOTIDE SEQUENCE</scope>
</reference>
<dbReference type="InterPro" id="IPR002912">
    <property type="entry name" value="ACT_dom"/>
</dbReference>
<keyword evidence="9" id="KW-0028">Amino-acid biosynthesis</keyword>
<accession>A0A3B1DWW4</accession>
<evidence type="ECO:0000259" key="11">
    <source>
        <dbReference type="PROSITE" id="PS51671"/>
    </source>
</evidence>
<evidence type="ECO:0000256" key="7">
    <source>
        <dbReference type="ARBA" id="ARBA00022777"/>
    </source>
</evidence>
<dbReference type="EC" id="2.7.2.4" evidence="4"/>
<dbReference type="GO" id="GO:0009090">
    <property type="term" value="P:homoserine biosynthetic process"/>
    <property type="evidence" value="ECO:0007669"/>
    <property type="project" value="TreeGrafter"/>
</dbReference>
<comment type="pathway">
    <text evidence="1">Amino-acid biosynthesis; L-methionine biosynthesis via de novo pathway; L-homoserine from L-aspartate: step 1/3.</text>
</comment>
<dbReference type="GO" id="GO:0005524">
    <property type="term" value="F:ATP binding"/>
    <property type="evidence" value="ECO:0007669"/>
    <property type="project" value="UniProtKB-KW"/>
</dbReference>
<dbReference type="AlphaFoldDB" id="A0A3B1DWW4"/>
<evidence type="ECO:0000256" key="9">
    <source>
        <dbReference type="ARBA" id="ARBA00023154"/>
    </source>
</evidence>
<dbReference type="Gene3D" id="3.30.2130.10">
    <property type="entry name" value="VC0802-like"/>
    <property type="match status" value="2"/>
</dbReference>
<sequence>EQESCALMAMAVRELGEEAISLTGGQIGISTDSSHTKARILDIATERMRTLLDAGKIVIAAGFQGVDADKNITTLGRGGSDTTATALAAVLQADECQIYTDVEGVFTTDPRMVKDARKIEQVSYDEMLEMASLGAGVMHSRSIEFAKKYHVPIRVRPAHTEGEGTLITREGESENIPVVTGVALVRNEARVTLCNLPDRPGVMSSLFQKMSERKIAIDMVVQDVSSGGKAEVTFTIPEADLAETLTAAENAVKEFDSGEVHHGTNVSKVSVIGAGMKTHSGVAAQMFQTLANSNVNIQMVTTSEIKISVLVSRDQCDETVNALHAGFALDKKAAIIPTVGSQQSTDSLKGASANNDIERDVVSRLASMEEIVVSEVLLDGEQSRITIANLPDEPGVAKELFTAVAQGGIMVDMIVQNISHSGRADLSFTVPCNALDSCLLLTRGILEKWQETELTFDKNIAKLSVMGIGLRSHTGVGETMFLALSNAGINIQMVNTSEVRISAVIASKHGNAALQVLLDAFGL</sequence>
<dbReference type="PANTHER" id="PTHR21499:SF3">
    <property type="entry name" value="ASPARTOKINASE"/>
    <property type="match status" value="1"/>
</dbReference>
<evidence type="ECO:0000313" key="12">
    <source>
        <dbReference type="EMBL" id="VAX39860.1"/>
    </source>
</evidence>
<dbReference type="InterPro" id="IPR036393">
    <property type="entry name" value="AceGlu_kinase-like_sf"/>
</dbReference>
<evidence type="ECO:0000256" key="4">
    <source>
        <dbReference type="ARBA" id="ARBA00013059"/>
    </source>
</evidence>
<keyword evidence="7 12" id="KW-0418">Kinase</keyword>
<dbReference type="Pfam" id="PF22468">
    <property type="entry name" value="ACT_9"/>
    <property type="match status" value="2"/>
</dbReference>
<keyword evidence="8" id="KW-0067">ATP-binding</keyword>
<feature type="domain" description="ACT" evidence="11">
    <location>
        <begin position="385"/>
        <end position="459"/>
    </location>
</feature>
<dbReference type="PANTHER" id="PTHR21499">
    <property type="entry name" value="ASPARTATE KINASE"/>
    <property type="match status" value="1"/>
</dbReference>
<evidence type="ECO:0000256" key="2">
    <source>
        <dbReference type="ARBA" id="ARBA00005139"/>
    </source>
</evidence>
<evidence type="ECO:0000256" key="8">
    <source>
        <dbReference type="ARBA" id="ARBA00022840"/>
    </source>
</evidence>
<dbReference type="Gene3D" id="3.40.1160.10">
    <property type="entry name" value="Acetylglutamate kinase-like"/>
    <property type="match status" value="1"/>
</dbReference>
<feature type="non-terminal residue" evidence="12">
    <location>
        <position position="1"/>
    </location>
</feature>
<dbReference type="InterPro" id="IPR001048">
    <property type="entry name" value="Asp/Glu/Uridylate_kinase"/>
</dbReference>
<dbReference type="CDD" id="cd04923">
    <property type="entry name" value="ACT_AK-LysC-DapG-like_2"/>
    <property type="match status" value="1"/>
</dbReference>
<dbReference type="EMBL" id="UOGL01000377">
    <property type="protein sequence ID" value="VAX39860.1"/>
    <property type="molecule type" value="Genomic_DNA"/>
</dbReference>
<protein>
    <recommendedName>
        <fullName evidence="4">aspartate kinase</fullName>
        <ecNumber evidence="4">2.7.2.4</ecNumber>
    </recommendedName>
</protein>
<dbReference type="FunFam" id="3.30.2130.10:FF:000001">
    <property type="entry name" value="Bifunctional aspartokinase/homoserine dehydrogenase"/>
    <property type="match status" value="1"/>
</dbReference>
<dbReference type="InterPro" id="IPR001341">
    <property type="entry name" value="Asp_kinase"/>
</dbReference>
<keyword evidence="5 12" id="KW-0808">Transferase</keyword>